<dbReference type="InterPro" id="IPR003488">
    <property type="entry name" value="DprA"/>
</dbReference>
<dbReference type="GO" id="GO:0009294">
    <property type="term" value="P:DNA-mediated transformation"/>
    <property type="evidence" value="ECO:0007669"/>
    <property type="project" value="InterPro"/>
</dbReference>
<dbReference type="InterPro" id="IPR041614">
    <property type="entry name" value="DprA_WH"/>
</dbReference>
<evidence type="ECO:0000313" key="4">
    <source>
        <dbReference type="EMBL" id="OGE80155.1"/>
    </source>
</evidence>
<dbReference type="Gene3D" id="1.10.10.10">
    <property type="entry name" value="Winged helix-like DNA-binding domain superfamily/Winged helix DNA-binding domain"/>
    <property type="match status" value="1"/>
</dbReference>
<dbReference type="Pfam" id="PF17782">
    <property type="entry name" value="WHD_DprA"/>
    <property type="match status" value="1"/>
</dbReference>
<dbReference type="SUPFAM" id="SSF102405">
    <property type="entry name" value="MCP/YpsA-like"/>
    <property type="match status" value="1"/>
</dbReference>
<dbReference type="PANTHER" id="PTHR43022:SF1">
    <property type="entry name" value="PROTEIN SMF"/>
    <property type="match status" value="1"/>
</dbReference>
<dbReference type="InterPro" id="IPR036388">
    <property type="entry name" value="WH-like_DNA-bd_sf"/>
</dbReference>
<reference evidence="4 5" key="1">
    <citation type="journal article" date="2016" name="Nat. Commun.">
        <title>Thousands of microbial genomes shed light on interconnected biogeochemical processes in an aquifer system.</title>
        <authorList>
            <person name="Anantharaman K."/>
            <person name="Brown C.T."/>
            <person name="Hug L.A."/>
            <person name="Sharon I."/>
            <person name="Castelle C.J."/>
            <person name="Probst A.J."/>
            <person name="Thomas B.C."/>
            <person name="Singh A."/>
            <person name="Wilkins M.J."/>
            <person name="Karaoz U."/>
            <person name="Brodie E.L."/>
            <person name="Williams K.H."/>
            <person name="Hubbard S.S."/>
            <person name="Banfield J.F."/>
        </authorList>
    </citation>
    <scope>NUCLEOTIDE SEQUENCE [LARGE SCALE GENOMIC DNA]</scope>
</reference>
<dbReference type="Proteomes" id="UP000177912">
    <property type="component" value="Unassembled WGS sequence"/>
</dbReference>
<proteinExistence type="inferred from homology"/>
<dbReference type="NCBIfam" id="TIGR00732">
    <property type="entry name" value="dprA"/>
    <property type="match status" value="1"/>
</dbReference>
<dbReference type="InterPro" id="IPR010994">
    <property type="entry name" value="RuvA_2-like"/>
</dbReference>
<dbReference type="STRING" id="1817822.A2826_01060"/>
<dbReference type="InterPro" id="IPR057666">
    <property type="entry name" value="DrpA_SLOG"/>
</dbReference>
<sequence>MLQDTKYYNALNQIPQIGAVRFHKLLNYFPNMETAWQAQAQDLVKAGIESNISDLIVTKRSQIDPDAEMQKLLKEDVKILIFGEENYPKLLAEIYNPPMVLYGRGNLEVLKHEYIIAVVGTRKISNYGKQVTPIIVGDLAKAGVAIVSGLALGVDSIAHRATIEANGKTIAVLGSGIDDNSIYPASNRTIAKSIIDSGGAIISELPIYSLPLKIHFPYRNRIISGLALGTVVIEADVTSGALITAKAALEHNRQVFAVPGSVFNKVSQGPNNLLKMGAKPVTSAADILDELNLQSVTSELKARKIIADSPAEETILKLLSNEPTHINKLIKESGLTSQEISSALTMMEIKGKVRNLGAMQYVISR</sequence>
<dbReference type="EMBL" id="MFEI01000039">
    <property type="protein sequence ID" value="OGE80155.1"/>
    <property type="molecule type" value="Genomic_DNA"/>
</dbReference>
<feature type="domain" description="Smf/DprA SLOG" evidence="2">
    <location>
        <begin position="78"/>
        <end position="291"/>
    </location>
</feature>
<dbReference type="AlphaFoldDB" id="A0A1F5NR63"/>
<name>A0A1F5NR63_9BACT</name>
<accession>A0A1F5NR63</accession>
<feature type="domain" description="DprA winged helix" evidence="3">
    <location>
        <begin position="303"/>
        <end position="356"/>
    </location>
</feature>
<evidence type="ECO:0000256" key="1">
    <source>
        <dbReference type="ARBA" id="ARBA00006525"/>
    </source>
</evidence>
<protein>
    <submittedName>
        <fullName evidence="4">DNA protecting protein DprA</fullName>
    </submittedName>
</protein>
<evidence type="ECO:0000259" key="2">
    <source>
        <dbReference type="Pfam" id="PF02481"/>
    </source>
</evidence>
<organism evidence="4 5">
    <name type="scientific">Candidatus Doudnabacteria bacterium RIFCSPHIGHO2_01_FULL_43_23</name>
    <dbReference type="NCBI Taxonomy" id="1817822"/>
    <lineage>
        <taxon>Bacteria</taxon>
        <taxon>Candidatus Doudnaibacteriota</taxon>
    </lineage>
</organism>
<evidence type="ECO:0000259" key="3">
    <source>
        <dbReference type="Pfam" id="PF17782"/>
    </source>
</evidence>
<evidence type="ECO:0000313" key="5">
    <source>
        <dbReference type="Proteomes" id="UP000177912"/>
    </source>
</evidence>
<comment type="caution">
    <text evidence="4">The sequence shown here is derived from an EMBL/GenBank/DDBJ whole genome shotgun (WGS) entry which is preliminary data.</text>
</comment>
<comment type="similarity">
    <text evidence="1">Belongs to the DprA/Smf family.</text>
</comment>
<dbReference type="Gene3D" id="3.40.50.450">
    <property type="match status" value="1"/>
</dbReference>
<dbReference type="PANTHER" id="PTHR43022">
    <property type="entry name" value="PROTEIN SMF"/>
    <property type="match status" value="1"/>
</dbReference>
<dbReference type="Pfam" id="PF02481">
    <property type="entry name" value="DNA_processg_A"/>
    <property type="match status" value="1"/>
</dbReference>
<dbReference type="SUPFAM" id="SSF47781">
    <property type="entry name" value="RuvA domain 2-like"/>
    <property type="match status" value="1"/>
</dbReference>
<gene>
    <name evidence="4" type="ORF">A2826_01060</name>
</gene>